<keyword evidence="3" id="KW-1185">Reference proteome</keyword>
<sequence length="347" mass="38331">MALLVKEAVVTLIEARRGLLMAREKRNKKNQNEILKLLEAVWEPKEIAVTRKGKTQHQKETNVLMPPAKLAAKEQVAPSWIMLAPELPEPPKYTPQEEEWSQQEGGKRTKEGWLCRGISHSHGKGTAVHPYKPGDQVWVKDWNKEPLHLLEGILSSHIYHPHSSQGCRTEYLDPPLPGEGSPPTSDAQPKWKVTSDQKHPLRITLKKTTDLAINLLQGIQKRPAEFSLTLIFLSYLLLKPSGSDGSGMVNGGSHCWMANGEPREPGWVAVERDWGLDSWGSGRIMEGGLWGSSSIEEHRRASWGGGSSFVECRGAVDMALIAGVGAWPWAVALGSAAPNILAKDHRS</sequence>
<accession>A0AA40HWT9</accession>
<dbReference type="AlphaFoldDB" id="A0AA40HWT9"/>
<gene>
    <name evidence="2" type="ORF">QTO34_019380</name>
</gene>
<feature type="region of interest" description="Disordered" evidence="1">
    <location>
        <begin position="166"/>
        <end position="197"/>
    </location>
</feature>
<protein>
    <submittedName>
        <fullName evidence="2">Uncharacterized protein</fullName>
    </submittedName>
</protein>
<reference evidence="2" key="1">
    <citation type="submission" date="2023-06" db="EMBL/GenBank/DDBJ databases">
        <title>Reference genome for the Northern bat (Eptesicus nilssonii), a most northern bat species.</title>
        <authorList>
            <person name="Laine V.N."/>
            <person name="Pulliainen A.T."/>
            <person name="Lilley T.M."/>
        </authorList>
    </citation>
    <scope>NUCLEOTIDE SEQUENCE</scope>
    <source>
        <strain evidence="2">BLF_Eptnil</strain>
        <tissue evidence="2">Kidney</tissue>
    </source>
</reference>
<evidence type="ECO:0000313" key="3">
    <source>
        <dbReference type="Proteomes" id="UP001177744"/>
    </source>
</evidence>
<evidence type="ECO:0000256" key="1">
    <source>
        <dbReference type="SAM" id="MobiDB-lite"/>
    </source>
</evidence>
<comment type="caution">
    <text evidence="2">The sequence shown here is derived from an EMBL/GenBank/DDBJ whole genome shotgun (WGS) entry which is preliminary data.</text>
</comment>
<evidence type="ECO:0000313" key="2">
    <source>
        <dbReference type="EMBL" id="KAK1338723.1"/>
    </source>
</evidence>
<name>A0AA40HWT9_CNENI</name>
<dbReference type="Proteomes" id="UP001177744">
    <property type="component" value="Unassembled WGS sequence"/>
</dbReference>
<proteinExistence type="predicted"/>
<dbReference type="EMBL" id="JAULJE010000009">
    <property type="protein sequence ID" value="KAK1338723.1"/>
    <property type="molecule type" value="Genomic_DNA"/>
</dbReference>
<organism evidence="2 3">
    <name type="scientific">Cnephaeus nilssonii</name>
    <name type="common">Northern bat</name>
    <name type="synonym">Eptesicus nilssonii</name>
    <dbReference type="NCBI Taxonomy" id="3371016"/>
    <lineage>
        <taxon>Eukaryota</taxon>
        <taxon>Metazoa</taxon>
        <taxon>Chordata</taxon>
        <taxon>Craniata</taxon>
        <taxon>Vertebrata</taxon>
        <taxon>Euteleostomi</taxon>
        <taxon>Mammalia</taxon>
        <taxon>Eutheria</taxon>
        <taxon>Laurasiatheria</taxon>
        <taxon>Chiroptera</taxon>
        <taxon>Yangochiroptera</taxon>
        <taxon>Vespertilionidae</taxon>
        <taxon>Cnephaeus</taxon>
    </lineage>
</organism>